<dbReference type="KEGG" id="vg:80541323"/>
<dbReference type="RefSeq" id="YP_010802553.1">
    <property type="nucleotide sequence ID" value="NC_077025.1"/>
</dbReference>
<name>A0A5B8YRE9_9ABAC</name>
<reference evidence="1" key="1">
    <citation type="journal article" date="2019" name="Viruses">
        <title>A Novel Alphabaculovirus from the Soybean Looper, Chrysodeixis includens, that Produces Tetrahedral Occlusion Bodies and Encodes Two Copies of he65.</title>
        <authorList>
            <person name="Harrison R.L."/>
            <person name="Rowley D.L."/>
            <person name="Popham H.J.R."/>
        </authorList>
    </citation>
    <scope>NUCLEOTIDE SEQUENCE</scope>
    <source>
        <strain evidence="1">ChinNPV-1</strain>
    </source>
</reference>
<organism evidence="1 2">
    <name type="scientific">Chrysodeixis includens nucleopolyhedrovirus</name>
    <dbReference type="NCBI Taxonomy" id="1207438"/>
    <lineage>
        <taxon>Viruses</taxon>
        <taxon>Viruses incertae sedis</taxon>
        <taxon>Naldaviricetes</taxon>
        <taxon>Lefavirales</taxon>
        <taxon>Baculoviridae</taxon>
        <taxon>Alphabaculovirus</taxon>
        <taxon>Alphabaculovirus chrincludentis</taxon>
        <taxon>Alphabaculovirus alterchrincludentis</taxon>
    </lineage>
</organism>
<protein>
    <submittedName>
        <fullName evidence="1">GP16</fullName>
    </submittedName>
</protein>
<dbReference type="Proteomes" id="UP001162233">
    <property type="component" value="Segment"/>
</dbReference>
<evidence type="ECO:0000313" key="2">
    <source>
        <dbReference type="Proteomes" id="UP001162233"/>
    </source>
</evidence>
<dbReference type="EMBL" id="MK746083">
    <property type="protein sequence ID" value="QED40637.1"/>
    <property type="molecule type" value="Genomic_DNA"/>
</dbReference>
<proteinExistence type="predicted"/>
<dbReference type="GeneID" id="80541323"/>
<sequence length="98" mass="11194">MNYSSVALIVLLVYLWQTGNLMHEVTAIRKFLNVLYETIEYRFDSIMADLSALRKDTFSMLARIQNTTLETYGLVVSNGNKIDVINNKIDSIIVQGNF</sequence>
<evidence type="ECO:0000313" key="1">
    <source>
        <dbReference type="EMBL" id="QED40637.1"/>
    </source>
</evidence>
<accession>A0A5B8YRE9</accession>
<keyword evidence="2" id="KW-1185">Reference proteome</keyword>